<dbReference type="EC" id="3.2.1.20" evidence="2"/>
<evidence type="ECO:0000313" key="3">
    <source>
        <dbReference type="Proteomes" id="UP000584374"/>
    </source>
</evidence>
<dbReference type="Gene3D" id="3.20.20.80">
    <property type="entry name" value="Glycosidases"/>
    <property type="match status" value="2"/>
</dbReference>
<comment type="caution">
    <text evidence="2">The sequence shown here is derived from an EMBL/GenBank/DDBJ whole genome shotgun (WGS) entry which is preliminary data.</text>
</comment>
<dbReference type="Proteomes" id="UP000584374">
    <property type="component" value="Unassembled WGS sequence"/>
</dbReference>
<dbReference type="SMART" id="SM00642">
    <property type="entry name" value="Aamy"/>
    <property type="match status" value="1"/>
</dbReference>
<protein>
    <submittedName>
        <fullName evidence="2">Alpha-glucosidase</fullName>
        <ecNumber evidence="2">3.2.1.20</ecNumber>
    </submittedName>
</protein>
<keyword evidence="3" id="KW-1185">Reference proteome</keyword>
<dbReference type="GO" id="GO:0004558">
    <property type="term" value="F:alpha-1,4-glucosidase activity"/>
    <property type="evidence" value="ECO:0007669"/>
    <property type="project" value="UniProtKB-EC"/>
</dbReference>
<dbReference type="InterPro" id="IPR006047">
    <property type="entry name" value="GH13_cat_dom"/>
</dbReference>
<dbReference type="Pfam" id="PF00128">
    <property type="entry name" value="Alpha-amylase"/>
    <property type="match status" value="1"/>
</dbReference>
<dbReference type="GO" id="GO:0004556">
    <property type="term" value="F:alpha-amylase activity"/>
    <property type="evidence" value="ECO:0007669"/>
    <property type="project" value="TreeGrafter"/>
</dbReference>
<keyword evidence="2" id="KW-0378">Hydrolase</keyword>
<gene>
    <name evidence="2" type="ORF">BJ970_000629</name>
</gene>
<accession>A0A840Q3Z2</accession>
<keyword evidence="2" id="KW-0326">Glycosidase</keyword>
<dbReference type="EMBL" id="JACHIW010000001">
    <property type="protein sequence ID" value="MBB5153095.1"/>
    <property type="molecule type" value="Genomic_DNA"/>
</dbReference>
<name>A0A840Q3Z2_9PSEU</name>
<evidence type="ECO:0000259" key="1">
    <source>
        <dbReference type="SMART" id="SM00642"/>
    </source>
</evidence>
<dbReference type="AlphaFoldDB" id="A0A840Q3Z2"/>
<dbReference type="RefSeq" id="WP_184723425.1">
    <property type="nucleotide sequence ID" value="NZ_JACHIW010000001.1"/>
</dbReference>
<proteinExistence type="predicted"/>
<organism evidence="2 3">
    <name type="scientific">Saccharopolyspora phatthalungensis</name>
    <dbReference type="NCBI Taxonomy" id="664693"/>
    <lineage>
        <taxon>Bacteria</taxon>
        <taxon>Bacillati</taxon>
        <taxon>Actinomycetota</taxon>
        <taxon>Actinomycetes</taxon>
        <taxon>Pseudonocardiales</taxon>
        <taxon>Pseudonocardiaceae</taxon>
        <taxon>Saccharopolyspora</taxon>
    </lineage>
</organism>
<reference evidence="2 3" key="1">
    <citation type="submission" date="2020-08" db="EMBL/GenBank/DDBJ databases">
        <title>Sequencing the genomes of 1000 actinobacteria strains.</title>
        <authorList>
            <person name="Klenk H.-P."/>
        </authorList>
    </citation>
    <scope>NUCLEOTIDE SEQUENCE [LARGE SCALE GENOMIC DNA]</scope>
    <source>
        <strain evidence="2 3">DSM 45584</strain>
    </source>
</reference>
<dbReference type="InterPro" id="IPR017853">
    <property type="entry name" value="GH"/>
</dbReference>
<dbReference type="SUPFAM" id="SSF51445">
    <property type="entry name" value="(Trans)glycosidases"/>
    <property type="match status" value="1"/>
</dbReference>
<evidence type="ECO:0000313" key="2">
    <source>
        <dbReference type="EMBL" id="MBB5153095.1"/>
    </source>
</evidence>
<dbReference type="GO" id="GO:0009313">
    <property type="term" value="P:oligosaccharide catabolic process"/>
    <property type="evidence" value="ECO:0007669"/>
    <property type="project" value="TreeGrafter"/>
</dbReference>
<sequence length="353" mass="37682">MRRADALADHGERPWWWDAVCYQVDVGSFADGDGDGVGDLDGLRDRLGYLELLGVDAVVLAGTAGLDPAAENFADLLVEAHEAGMRVMLALDVDPARTDPGSVLLPWLERGVDGFHLAPRPDPADAIGAVLADYPDRVVIGSGPGDWHLAFNLDLAVAGFAAEPVREAIKDVLAAPAPRPAWAMASRDTERSRDEAALTPVRAMALVQLALPGAVCLRHGEELGLPGAHRVRMPWEGDRPPFGFSTAEADWSSIPADWVAFTVEAQLEDAASTLSLYRQALETRSTHPAFTSDQVEWFGAPEECFAFRRTGTSLICALNTSPSAVPVPPGELLLSSRPLESGELPPGTAAWLV</sequence>
<dbReference type="PANTHER" id="PTHR10357:SF179">
    <property type="entry name" value="NEUTRAL AND BASIC AMINO ACID TRANSPORT PROTEIN RBAT"/>
    <property type="match status" value="1"/>
</dbReference>
<dbReference type="PANTHER" id="PTHR10357">
    <property type="entry name" value="ALPHA-AMYLASE FAMILY MEMBER"/>
    <property type="match status" value="1"/>
</dbReference>
<feature type="domain" description="Glycosyl hydrolase family 13 catalytic" evidence="1">
    <location>
        <begin position="23"/>
        <end position="262"/>
    </location>
</feature>